<feature type="compositionally biased region" description="Low complexity" evidence="5">
    <location>
        <begin position="243"/>
        <end position="257"/>
    </location>
</feature>
<sequence length="289" mass="28273">MRSVTLLTLSFGLCSALVQAGSCSVSNGLPKCARKCFKAAQNSTASCSGTRIDLACLCSQASVAADISSCLDSACNTVDLQPAAEYGKALCAAAAANGTASTSPSGAISASSAIISASASASASATVSGSAEGTMTTLPIADENYALPSVSASASFSDWMGEASASASPSASWSWSESASWSEYASWSDYASASASASPSASPSSDLLADAIAPPAVSSSTTNRLTMPTVALAQAQNLPVTTITTTGSPSATPSGTSEDIAGSTGGAGRISQPAWLTLGLAGVITMLAI</sequence>
<dbReference type="AlphaFoldDB" id="A0A1Y1UCF5"/>
<evidence type="ECO:0000313" key="9">
    <source>
        <dbReference type="Proteomes" id="UP000193218"/>
    </source>
</evidence>
<feature type="domain" description="CFEM" evidence="7">
    <location>
        <begin position="4"/>
        <end position="118"/>
    </location>
</feature>
<name>A0A1Y1UCF5_9TREE</name>
<evidence type="ECO:0000256" key="2">
    <source>
        <dbReference type="ARBA" id="ARBA00022525"/>
    </source>
</evidence>
<keyword evidence="4" id="KW-1015">Disulfide bond</keyword>
<dbReference type="Pfam" id="PF05730">
    <property type="entry name" value="CFEM"/>
    <property type="match status" value="1"/>
</dbReference>
<feature type="signal peptide" evidence="6">
    <location>
        <begin position="1"/>
        <end position="20"/>
    </location>
</feature>
<dbReference type="Proteomes" id="UP000193218">
    <property type="component" value="Unassembled WGS sequence"/>
</dbReference>
<dbReference type="GO" id="GO:0005576">
    <property type="term" value="C:extracellular region"/>
    <property type="evidence" value="ECO:0007669"/>
    <property type="project" value="UniProtKB-SubCell"/>
</dbReference>
<protein>
    <recommendedName>
        <fullName evidence="7">CFEM domain-containing protein</fullName>
    </recommendedName>
</protein>
<keyword evidence="9" id="KW-1185">Reference proteome</keyword>
<dbReference type="InterPro" id="IPR008427">
    <property type="entry name" value="Extracellular_membr_CFEM_dom"/>
</dbReference>
<reference evidence="8 9" key="1">
    <citation type="submission" date="2017-03" db="EMBL/GenBank/DDBJ databases">
        <title>Widespread Adenine N6-methylation of Active Genes in Fungi.</title>
        <authorList>
            <consortium name="DOE Joint Genome Institute"/>
            <person name="Mondo S.J."/>
            <person name="Dannebaum R.O."/>
            <person name="Kuo R.C."/>
            <person name="Louie K.B."/>
            <person name="Bewick A.J."/>
            <person name="Labutti K."/>
            <person name="Haridas S."/>
            <person name="Kuo A."/>
            <person name="Salamov A."/>
            <person name="Ahrendt S.R."/>
            <person name="Lau R."/>
            <person name="Bowen B.P."/>
            <person name="Lipzen A."/>
            <person name="Sullivan W."/>
            <person name="Andreopoulos W.B."/>
            <person name="Clum A."/>
            <person name="Lindquist E."/>
            <person name="Daum C."/>
            <person name="Northen T.R."/>
            <person name="Ramamoorthy G."/>
            <person name="Schmitz R.J."/>
            <person name="Gryganskyi A."/>
            <person name="Culley D."/>
            <person name="Magnuson J."/>
            <person name="James T.Y."/>
            <person name="O'Malley M.A."/>
            <person name="Stajich J.E."/>
            <person name="Spatafora J.W."/>
            <person name="Visel A."/>
            <person name="Grigoriev I.V."/>
        </authorList>
    </citation>
    <scope>NUCLEOTIDE SEQUENCE [LARGE SCALE GENOMIC DNA]</scope>
    <source>
        <strain evidence="8 9">NRRL Y-17943</strain>
    </source>
</reference>
<evidence type="ECO:0000256" key="5">
    <source>
        <dbReference type="SAM" id="MobiDB-lite"/>
    </source>
</evidence>
<gene>
    <name evidence="8" type="ORF">BD324DRAFT_631121</name>
</gene>
<dbReference type="InParanoid" id="A0A1Y1UCF5"/>
<comment type="subcellular location">
    <subcellularLocation>
        <location evidence="1">Secreted</location>
    </subcellularLocation>
</comment>
<accession>A0A1Y1UCF5</accession>
<dbReference type="GeneID" id="33558218"/>
<keyword evidence="2" id="KW-0964">Secreted</keyword>
<evidence type="ECO:0000313" key="8">
    <source>
        <dbReference type="EMBL" id="ORX35682.1"/>
    </source>
</evidence>
<feature type="chain" id="PRO_5012327353" description="CFEM domain-containing protein" evidence="6">
    <location>
        <begin position="21"/>
        <end position="289"/>
    </location>
</feature>
<dbReference type="RefSeq" id="XP_021869846.1">
    <property type="nucleotide sequence ID" value="XM_022016409.1"/>
</dbReference>
<evidence type="ECO:0000256" key="3">
    <source>
        <dbReference type="ARBA" id="ARBA00022729"/>
    </source>
</evidence>
<dbReference type="PROSITE" id="PS52012">
    <property type="entry name" value="CFEM"/>
    <property type="match status" value="1"/>
</dbReference>
<evidence type="ECO:0000256" key="6">
    <source>
        <dbReference type="SAM" id="SignalP"/>
    </source>
</evidence>
<comment type="caution">
    <text evidence="8">The sequence shown here is derived from an EMBL/GenBank/DDBJ whole genome shotgun (WGS) entry which is preliminary data.</text>
</comment>
<evidence type="ECO:0000256" key="4">
    <source>
        <dbReference type="ARBA" id="ARBA00023157"/>
    </source>
</evidence>
<proteinExistence type="predicted"/>
<organism evidence="8 9">
    <name type="scientific">Kockovaella imperatae</name>
    <dbReference type="NCBI Taxonomy" id="4999"/>
    <lineage>
        <taxon>Eukaryota</taxon>
        <taxon>Fungi</taxon>
        <taxon>Dikarya</taxon>
        <taxon>Basidiomycota</taxon>
        <taxon>Agaricomycotina</taxon>
        <taxon>Tremellomycetes</taxon>
        <taxon>Tremellales</taxon>
        <taxon>Cuniculitremaceae</taxon>
        <taxon>Kockovaella</taxon>
    </lineage>
</organism>
<keyword evidence="3 6" id="KW-0732">Signal</keyword>
<evidence type="ECO:0000259" key="7">
    <source>
        <dbReference type="PROSITE" id="PS52012"/>
    </source>
</evidence>
<dbReference type="EMBL" id="NBSH01000010">
    <property type="protein sequence ID" value="ORX35682.1"/>
    <property type="molecule type" value="Genomic_DNA"/>
</dbReference>
<feature type="region of interest" description="Disordered" evidence="5">
    <location>
        <begin position="243"/>
        <end position="266"/>
    </location>
</feature>
<evidence type="ECO:0000256" key="1">
    <source>
        <dbReference type="ARBA" id="ARBA00004613"/>
    </source>
</evidence>